<proteinExistence type="predicted"/>
<dbReference type="InterPro" id="IPR038731">
    <property type="entry name" value="RgtA/B/C-like"/>
</dbReference>
<evidence type="ECO:0000256" key="3">
    <source>
        <dbReference type="ARBA" id="ARBA00022676"/>
    </source>
</evidence>
<dbReference type="PANTHER" id="PTHR33908:SF3">
    <property type="entry name" value="UNDECAPRENYL PHOSPHATE-ALPHA-4-AMINO-4-DEOXY-L-ARABINOSE ARABINOSYL TRANSFERASE"/>
    <property type="match status" value="1"/>
</dbReference>
<feature type="transmembrane region" description="Helical" evidence="9">
    <location>
        <begin position="178"/>
        <end position="205"/>
    </location>
</feature>
<evidence type="ECO:0000256" key="5">
    <source>
        <dbReference type="ARBA" id="ARBA00022692"/>
    </source>
</evidence>
<evidence type="ECO:0000313" key="11">
    <source>
        <dbReference type="EMBL" id="MBB4760052.1"/>
    </source>
</evidence>
<protein>
    <submittedName>
        <fullName evidence="11">Mannosyltransferase</fullName>
        <ecNumber evidence="11">2.4.1.-</ecNumber>
    </submittedName>
</protein>
<feature type="transmembrane region" description="Helical" evidence="9">
    <location>
        <begin position="25"/>
        <end position="44"/>
    </location>
</feature>
<evidence type="ECO:0000256" key="9">
    <source>
        <dbReference type="SAM" id="Phobius"/>
    </source>
</evidence>
<reference evidence="11 12" key="1">
    <citation type="submission" date="2020-08" db="EMBL/GenBank/DDBJ databases">
        <title>Sequencing the genomes of 1000 actinobacteria strains.</title>
        <authorList>
            <person name="Klenk H.-P."/>
        </authorList>
    </citation>
    <scope>NUCLEOTIDE SEQUENCE [LARGE SCALE GENOMIC DNA]</scope>
    <source>
        <strain evidence="11 12">DSM 43149</strain>
    </source>
</reference>
<comment type="subcellular location">
    <subcellularLocation>
        <location evidence="1">Cell membrane</location>
        <topology evidence="1">Multi-pass membrane protein</topology>
    </subcellularLocation>
</comment>
<dbReference type="EC" id="2.4.1.-" evidence="11"/>
<evidence type="ECO:0000313" key="12">
    <source>
        <dbReference type="Proteomes" id="UP000578112"/>
    </source>
</evidence>
<dbReference type="GO" id="GO:0009103">
    <property type="term" value="P:lipopolysaccharide biosynthetic process"/>
    <property type="evidence" value="ECO:0007669"/>
    <property type="project" value="UniProtKB-ARBA"/>
</dbReference>
<sequence>MRTLSPTTPSPAAERARTAPRAPRLGRVLCWLAPAVLTGLLAGYRMAQPEAWRDELATWSAATRTVPQIFALGRHIDGVTVPYYLLAHVWSGWFGDSVPALRAASVLAVAATAAVVALLARRLHGPRAALLAGLLFAVMPVASRFAQEARGYAFAGLFAACSTLLLLRALDKPAWWSWIAYAVSVLLLGWSHQIALLLLLGHGLAVTVLSPRLLARWLPAVLVAAAGVLPFTVMGLGQRDTQLDWLAAATPGDLAGIAGNLFISGIVGGAVCALAALGVRADEDRRATLVLIAAVSPILALYLVDQLVAPIFVGRYLYFVVPLLCAVAGRALAGLRTPYAVTVVLVVGLVGLPSQDEMRRRHSGFDYPRAAAMVEVYARPGDAIVYAHRGGWQFSDTALRYYLGDDLPRDVLLRSGQVENESLWATTCPAPDACLAGTDRVWVLSADNLETGRRAGETDQLTDAERHALAPFTRLMSTRVDGFTLALFERRPRPGGEPDEPTAADRHWGPGLRSADKD</sequence>
<feature type="transmembrane region" description="Helical" evidence="9">
    <location>
        <begin position="339"/>
        <end position="355"/>
    </location>
</feature>
<keyword evidence="4 11" id="KW-0808">Transferase</keyword>
<dbReference type="EMBL" id="JACHNH010000001">
    <property type="protein sequence ID" value="MBB4760052.1"/>
    <property type="molecule type" value="Genomic_DNA"/>
</dbReference>
<evidence type="ECO:0000256" key="6">
    <source>
        <dbReference type="ARBA" id="ARBA00022989"/>
    </source>
</evidence>
<feature type="transmembrane region" description="Helical" evidence="9">
    <location>
        <begin position="100"/>
        <end position="120"/>
    </location>
</feature>
<dbReference type="RefSeq" id="WP_239087605.1">
    <property type="nucleotide sequence ID" value="NZ_BOMK01000043.1"/>
</dbReference>
<evidence type="ECO:0000256" key="4">
    <source>
        <dbReference type="ARBA" id="ARBA00022679"/>
    </source>
</evidence>
<dbReference type="Proteomes" id="UP000578112">
    <property type="component" value="Unassembled WGS sequence"/>
</dbReference>
<evidence type="ECO:0000256" key="7">
    <source>
        <dbReference type="ARBA" id="ARBA00023136"/>
    </source>
</evidence>
<dbReference type="InterPro" id="IPR050297">
    <property type="entry name" value="LipidA_mod_glycosyltrf_83"/>
</dbReference>
<dbReference type="PANTHER" id="PTHR33908">
    <property type="entry name" value="MANNOSYLTRANSFERASE YKCB-RELATED"/>
    <property type="match status" value="1"/>
</dbReference>
<evidence type="ECO:0000259" key="10">
    <source>
        <dbReference type="Pfam" id="PF13231"/>
    </source>
</evidence>
<feature type="transmembrane region" description="Helical" evidence="9">
    <location>
        <begin position="287"/>
        <end position="304"/>
    </location>
</feature>
<feature type="transmembrane region" description="Helical" evidence="9">
    <location>
        <begin position="152"/>
        <end position="171"/>
    </location>
</feature>
<name>A0A7W7HSN9_9ACTN</name>
<feature type="transmembrane region" description="Helical" evidence="9">
    <location>
        <begin position="257"/>
        <end position="281"/>
    </location>
</feature>
<evidence type="ECO:0000256" key="1">
    <source>
        <dbReference type="ARBA" id="ARBA00004651"/>
    </source>
</evidence>
<dbReference type="AlphaFoldDB" id="A0A7W7HSN9"/>
<keyword evidence="2" id="KW-1003">Cell membrane</keyword>
<evidence type="ECO:0000256" key="2">
    <source>
        <dbReference type="ARBA" id="ARBA00022475"/>
    </source>
</evidence>
<keyword evidence="5 9" id="KW-0812">Transmembrane</keyword>
<dbReference type="GO" id="GO:0016763">
    <property type="term" value="F:pentosyltransferase activity"/>
    <property type="evidence" value="ECO:0007669"/>
    <property type="project" value="TreeGrafter"/>
</dbReference>
<feature type="compositionally biased region" description="Basic and acidic residues" evidence="8">
    <location>
        <begin position="503"/>
        <end position="518"/>
    </location>
</feature>
<organism evidence="11 12">
    <name type="scientific">Actinoplanes digitatis</name>
    <dbReference type="NCBI Taxonomy" id="1868"/>
    <lineage>
        <taxon>Bacteria</taxon>
        <taxon>Bacillati</taxon>
        <taxon>Actinomycetota</taxon>
        <taxon>Actinomycetes</taxon>
        <taxon>Micromonosporales</taxon>
        <taxon>Micromonosporaceae</taxon>
        <taxon>Actinoplanes</taxon>
    </lineage>
</organism>
<keyword evidence="12" id="KW-1185">Reference proteome</keyword>
<dbReference type="Pfam" id="PF13231">
    <property type="entry name" value="PMT_2"/>
    <property type="match status" value="1"/>
</dbReference>
<keyword evidence="6 9" id="KW-1133">Transmembrane helix</keyword>
<accession>A0A7W7HSN9</accession>
<dbReference type="GO" id="GO:0010041">
    <property type="term" value="P:response to iron(III) ion"/>
    <property type="evidence" value="ECO:0007669"/>
    <property type="project" value="TreeGrafter"/>
</dbReference>
<evidence type="ECO:0000256" key="8">
    <source>
        <dbReference type="SAM" id="MobiDB-lite"/>
    </source>
</evidence>
<feature type="transmembrane region" description="Helical" evidence="9">
    <location>
        <begin position="217"/>
        <end position="236"/>
    </location>
</feature>
<feature type="domain" description="Glycosyltransferase RgtA/B/C/D-like" evidence="10">
    <location>
        <begin position="94"/>
        <end position="229"/>
    </location>
</feature>
<feature type="region of interest" description="Disordered" evidence="8">
    <location>
        <begin position="489"/>
        <end position="518"/>
    </location>
</feature>
<dbReference type="GO" id="GO:0005886">
    <property type="term" value="C:plasma membrane"/>
    <property type="evidence" value="ECO:0007669"/>
    <property type="project" value="UniProtKB-SubCell"/>
</dbReference>
<keyword evidence="7 9" id="KW-0472">Membrane</keyword>
<comment type="caution">
    <text evidence="11">The sequence shown here is derived from an EMBL/GenBank/DDBJ whole genome shotgun (WGS) entry which is preliminary data.</text>
</comment>
<keyword evidence="3 11" id="KW-0328">Glycosyltransferase</keyword>
<gene>
    <name evidence="11" type="ORF">BJ971_000608</name>
</gene>